<accession>Q7R721</accession>
<dbReference type="InParanoid" id="Q7R721"/>
<comment type="caution">
    <text evidence="2">The sequence shown here is derived from an EMBL/GenBank/DDBJ whole genome shotgun (WGS) entry which is preliminary data.</text>
</comment>
<dbReference type="PaxDb" id="73239-Q7R721"/>
<dbReference type="Proteomes" id="UP000008553">
    <property type="component" value="Unassembled WGS sequence"/>
</dbReference>
<evidence type="ECO:0000256" key="1">
    <source>
        <dbReference type="SAM" id="MobiDB-lite"/>
    </source>
</evidence>
<feature type="compositionally biased region" description="Polar residues" evidence="1">
    <location>
        <begin position="14"/>
        <end position="34"/>
    </location>
</feature>
<dbReference type="AlphaFoldDB" id="Q7R721"/>
<gene>
    <name evidence="2" type="ORF">PY07769</name>
</gene>
<evidence type="ECO:0000313" key="2">
    <source>
        <dbReference type="EMBL" id="EAA20297.1"/>
    </source>
</evidence>
<organism evidence="2 3">
    <name type="scientific">Plasmodium yoelii yoelii</name>
    <dbReference type="NCBI Taxonomy" id="73239"/>
    <lineage>
        <taxon>Eukaryota</taxon>
        <taxon>Sar</taxon>
        <taxon>Alveolata</taxon>
        <taxon>Apicomplexa</taxon>
        <taxon>Aconoidasida</taxon>
        <taxon>Haemosporida</taxon>
        <taxon>Plasmodiidae</taxon>
        <taxon>Plasmodium</taxon>
        <taxon>Plasmodium (Vinckeia)</taxon>
    </lineage>
</organism>
<protein>
    <submittedName>
        <fullName evidence="2">Uncharacterized protein</fullName>
    </submittedName>
</protein>
<dbReference type="EMBL" id="AABL01002914">
    <property type="protein sequence ID" value="EAA20297.1"/>
    <property type="molecule type" value="Genomic_DNA"/>
</dbReference>
<feature type="region of interest" description="Disordered" evidence="1">
    <location>
        <begin position="1"/>
        <end position="34"/>
    </location>
</feature>
<proteinExistence type="predicted"/>
<evidence type="ECO:0000313" key="3">
    <source>
        <dbReference type="Proteomes" id="UP000008553"/>
    </source>
</evidence>
<sequence>MTCAKPDHSAPPIYSTNPMNKKSDPASTTEVGSTLTCPSPACGRASVPNWPISASACPSPAGGRGVGERGESA</sequence>
<feature type="region of interest" description="Disordered" evidence="1">
    <location>
        <begin position="50"/>
        <end position="73"/>
    </location>
</feature>
<reference evidence="2 3" key="1">
    <citation type="journal article" date="2002" name="Nature">
        <title>Genome sequence and comparative analysis of the model rodent malaria parasite Plasmodium yoelii yoelii.</title>
        <authorList>
            <person name="Carlton J.M."/>
            <person name="Angiuoli S.V."/>
            <person name="Suh B.B."/>
            <person name="Kooij T.W."/>
            <person name="Pertea M."/>
            <person name="Silva J.C."/>
            <person name="Ermolaeva M.D."/>
            <person name="Allen J.E."/>
            <person name="Selengut J.D."/>
            <person name="Koo H.L."/>
            <person name="Peterson J.D."/>
            <person name="Pop M."/>
            <person name="Kosack D.S."/>
            <person name="Shumway M.F."/>
            <person name="Bidwell S.L."/>
            <person name="Shallom S.J."/>
            <person name="van Aken S.E."/>
            <person name="Riedmuller S.B."/>
            <person name="Feldblyum T.V."/>
            <person name="Cho J.K."/>
            <person name="Quackenbush J."/>
            <person name="Sedegah M."/>
            <person name="Shoaibi A."/>
            <person name="Cummings L.M."/>
            <person name="Florens L."/>
            <person name="Yates J.R."/>
            <person name="Raine J.D."/>
            <person name="Sinden R.E."/>
            <person name="Harris M.A."/>
            <person name="Cunningham D.A."/>
            <person name="Preiser P.R."/>
            <person name="Bergman L.W."/>
            <person name="Vaidya A.B."/>
            <person name="van Lin L.H."/>
            <person name="Janse C.J."/>
            <person name="Waters A.P."/>
            <person name="Smith H.O."/>
            <person name="White O.R."/>
            <person name="Salzberg S.L."/>
            <person name="Venter J.C."/>
            <person name="Fraser C.M."/>
            <person name="Hoffman S.L."/>
            <person name="Gardner M.J."/>
            <person name="Carucci D.J."/>
        </authorList>
    </citation>
    <scope>NUCLEOTIDE SEQUENCE [LARGE SCALE GENOMIC DNA]</scope>
    <source>
        <strain evidence="2 3">17XNL</strain>
    </source>
</reference>
<name>Q7R721_PLAYO</name>
<keyword evidence="3" id="KW-1185">Reference proteome</keyword>